<proteinExistence type="predicted"/>
<evidence type="ECO:0000313" key="3">
    <source>
        <dbReference type="Proteomes" id="UP000093000"/>
    </source>
</evidence>
<name>A0A1C7NPW9_9FUNG</name>
<protein>
    <submittedName>
        <fullName evidence="2">Uncharacterized protein</fullName>
    </submittedName>
</protein>
<reference evidence="2 3" key="1">
    <citation type="submission" date="2016-03" db="EMBL/GenBank/DDBJ databases">
        <title>Choanephora cucurbitarum.</title>
        <authorList>
            <person name="Min B."/>
            <person name="Park H."/>
            <person name="Park J.-H."/>
            <person name="Shin H.-D."/>
            <person name="Choi I.-G."/>
        </authorList>
    </citation>
    <scope>NUCLEOTIDE SEQUENCE [LARGE SCALE GENOMIC DNA]</scope>
    <source>
        <strain evidence="2 3">KUS-F28377</strain>
    </source>
</reference>
<feature type="region of interest" description="Disordered" evidence="1">
    <location>
        <begin position="46"/>
        <end position="82"/>
    </location>
</feature>
<evidence type="ECO:0000313" key="2">
    <source>
        <dbReference type="EMBL" id="OBZ91157.1"/>
    </source>
</evidence>
<accession>A0A1C7NPW9</accession>
<dbReference type="Proteomes" id="UP000093000">
    <property type="component" value="Unassembled WGS sequence"/>
</dbReference>
<organism evidence="2 3">
    <name type="scientific">Choanephora cucurbitarum</name>
    <dbReference type="NCBI Taxonomy" id="101091"/>
    <lineage>
        <taxon>Eukaryota</taxon>
        <taxon>Fungi</taxon>
        <taxon>Fungi incertae sedis</taxon>
        <taxon>Mucoromycota</taxon>
        <taxon>Mucoromycotina</taxon>
        <taxon>Mucoromycetes</taxon>
        <taxon>Mucorales</taxon>
        <taxon>Mucorineae</taxon>
        <taxon>Choanephoraceae</taxon>
        <taxon>Choanephoroideae</taxon>
        <taxon>Choanephora</taxon>
    </lineage>
</organism>
<dbReference type="EMBL" id="LUGH01000020">
    <property type="protein sequence ID" value="OBZ91157.1"/>
    <property type="molecule type" value="Genomic_DNA"/>
</dbReference>
<feature type="compositionally biased region" description="Polar residues" evidence="1">
    <location>
        <begin position="73"/>
        <end position="82"/>
    </location>
</feature>
<sequence length="82" mass="9084">MSSSPPDHPGNNRWQTFEEWHKIKTRSFVQVAKSDSETMKEAFERFGLKEDEEGNGWGDASEAQDAGWGTPKGANSNPAGGW</sequence>
<dbReference type="AlphaFoldDB" id="A0A1C7NPW9"/>
<keyword evidence="3" id="KW-1185">Reference proteome</keyword>
<comment type="caution">
    <text evidence="2">The sequence shown here is derived from an EMBL/GenBank/DDBJ whole genome shotgun (WGS) entry which is preliminary data.</text>
</comment>
<dbReference type="OrthoDB" id="2252251at2759"/>
<evidence type="ECO:0000256" key="1">
    <source>
        <dbReference type="SAM" id="MobiDB-lite"/>
    </source>
</evidence>
<dbReference type="InParanoid" id="A0A1C7NPW9"/>
<gene>
    <name evidence="2" type="ORF">A0J61_00796</name>
</gene>